<evidence type="ECO:0000256" key="1">
    <source>
        <dbReference type="ARBA" id="ARBA00023002"/>
    </source>
</evidence>
<dbReference type="GeneID" id="28999295"/>
<dbReference type="VEuPathDB" id="FungiDB:PHYBLDRAFT_180951"/>
<keyword evidence="4" id="KW-1185">Reference proteome</keyword>
<dbReference type="AlphaFoldDB" id="A0A162UFJ6"/>
<accession>A0A162UFJ6</accession>
<dbReference type="RefSeq" id="XP_018292803.1">
    <property type="nucleotide sequence ID" value="XM_018438389.1"/>
</dbReference>
<dbReference type="Pfam" id="PF14027">
    <property type="entry name" value="Questin_oxidase"/>
    <property type="match status" value="1"/>
</dbReference>
<name>A0A162UFJ6_PHYB8</name>
<gene>
    <name evidence="3" type="ORF">PHYBLDRAFT_180951</name>
</gene>
<proteinExistence type="predicted"/>
<reference evidence="4" key="1">
    <citation type="submission" date="2015-06" db="EMBL/GenBank/DDBJ databases">
        <title>Expansion of signal transduction pathways in fungi by whole-genome duplication.</title>
        <authorList>
            <consortium name="DOE Joint Genome Institute"/>
            <person name="Corrochano L.M."/>
            <person name="Kuo A."/>
            <person name="Marcet-Houben M."/>
            <person name="Polaino S."/>
            <person name="Salamov A."/>
            <person name="Villalobos J.M."/>
            <person name="Alvarez M.I."/>
            <person name="Avalos J."/>
            <person name="Benito E.P."/>
            <person name="Benoit I."/>
            <person name="Burger G."/>
            <person name="Camino L.P."/>
            <person name="Canovas D."/>
            <person name="Cerda-Olmedo E."/>
            <person name="Cheng J.-F."/>
            <person name="Dominguez A."/>
            <person name="Elias M."/>
            <person name="Eslava A.P."/>
            <person name="Glaser F."/>
            <person name="Grimwood J."/>
            <person name="Gutierrez G."/>
            <person name="Heitman J."/>
            <person name="Henrissat B."/>
            <person name="Iturriaga E.A."/>
            <person name="Lang B.F."/>
            <person name="Lavin J.L."/>
            <person name="Lee S."/>
            <person name="Li W."/>
            <person name="Lindquist E."/>
            <person name="Lopez-Garcia S."/>
            <person name="Luque E.M."/>
            <person name="Marcos A.T."/>
            <person name="Martin J."/>
            <person name="McCluskey K."/>
            <person name="Medina H.R."/>
            <person name="Miralles-Duran A."/>
            <person name="Miyazaki A."/>
            <person name="Munoz-Torres E."/>
            <person name="Oguiza J.A."/>
            <person name="Ohm R."/>
            <person name="Olmedo M."/>
            <person name="Orejas M."/>
            <person name="Ortiz-Castellanos L."/>
            <person name="Pisabarro A.G."/>
            <person name="Rodriguez-Romero J."/>
            <person name="Ruiz-Herrera J."/>
            <person name="Ruiz-Vazquez R."/>
            <person name="Sanz C."/>
            <person name="Schackwitz W."/>
            <person name="Schmutz J."/>
            <person name="Shahriari M."/>
            <person name="Shelest E."/>
            <person name="Silva-Franco F."/>
            <person name="Soanes D."/>
            <person name="Syed K."/>
            <person name="Tagua V.G."/>
            <person name="Talbot N.J."/>
            <person name="Thon M."/>
            <person name="De vries R.P."/>
            <person name="Wiebenga A."/>
            <person name="Yadav J.S."/>
            <person name="Braun E.L."/>
            <person name="Baker S."/>
            <person name="Garre V."/>
            <person name="Horwitz B."/>
            <person name="Torres-Martinez S."/>
            <person name="Idnurm A."/>
            <person name="Herrera-Estrella A."/>
            <person name="Gabaldon T."/>
            <person name="Grigoriev I.V."/>
        </authorList>
    </citation>
    <scope>NUCLEOTIDE SEQUENCE [LARGE SCALE GENOMIC DNA]</scope>
    <source>
        <strain evidence="4">NRRL 1555(-)</strain>
    </source>
</reference>
<protein>
    <submittedName>
        <fullName evidence="3">Uncharacterized protein</fullName>
    </submittedName>
</protein>
<evidence type="ECO:0000313" key="3">
    <source>
        <dbReference type="EMBL" id="OAD74763.1"/>
    </source>
</evidence>
<dbReference type="STRING" id="763407.A0A162UFJ6"/>
<dbReference type="PANTHER" id="PTHR35870:SF6">
    <property type="entry name" value="MGS207 PROTEIN"/>
    <property type="match status" value="1"/>
</dbReference>
<dbReference type="InParanoid" id="A0A162UFJ6"/>
<dbReference type="PANTHER" id="PTHR35870">
    <property type="entry name" value="PROTEIN, PUTATIVE (AFU_ORTHOLOGUE AFUA_5G03330)-RELATED"/>
    <property type="match status" value="1"/>
</dbReference>
<evidence type="ECO:0000256" key="2">
    <source>
        <dbReference type="SAM" id="MobiDB-lite"/>
    </source>
</evidence>
<feature type="region of interest" description="Disordered" evidence="2">
    <location>
        <begin position="271"/>
        <end position="292"/>
    </location>
</feature>
<sequence length="461" mass="50352">MHTVSYPPSSTYNAPRDVSLGPPDIRSLLLTVVNTTHDLYSMECRDRPNVLARLLVSLYELGADKERLSKAYLTEIADLELLRSSVSPTITKTNWQDHLGKQNCYRAYLDFFDKQVTLNGLETVLETYFYTSVLHQSIGSQLQPLVHIAFGLEQNLSPVVVQGLAYLASTFWDVGDFLDAAETAAAAEAAEAEAEKIKAAGVAARSPQQERPLDPEGLLLDLVLSDQRFDGKIEGTNTFGSAVRLLLKSKSDLLGTYVTEWATAGQQLKAEDCSTDDDNDNKGNNGSGSGKRLSSLTRLAVRLMATSARNTSGTIEMDGFLGGQLLESALAIQTLANHRLGAQDHSLFFNRLINLQFLAMLCTYIVQGRPRISNIINTINSSGSLVSDRQLSLSSLLGWKECMNIVVQSDDSKAILAIRSLATARDRLGHDSKCLETANLIAKFVQQGSGCRWIKGGTGWV</sequence>
<keyword evidence="1" id="KW-0560">Oxidoreductase</keyword>
<dbReference type="EMBL" id="KV440978">
    <property type="protein sequence ID" value="OAD74763.1"/>
    <property type="molecule type" value="Genomic_DNA"/>
</dbReference>
<dbReference type="InterPro" id="IPR025337">
    <property type="entry name" value="Questin_oxidase-like"/>
</dbReference>
<dbReference type="Proteomes" id="UP000077315">
    <property type="component" value="Unassembled WGS sequence"/>
</dbReference>
<dbReference type="OrthoDB" id="10004862at2759"/>
<evidence type="ECO:0000313" key="4">
    <source>
        <dbReference type="Proteomes" id="UP000077315"/>
    </source>
</evidence>
<dbReference type="GO" id="GO:0016491">
    <property type="term" value="F:oxidoreductase activity"/>
    <property type="evidence" value="ECO:0007669"/>
    <property type="project" value="UniProtKB-KW"/>
</dbReference>
<organism evidence="3 4">
    <name type="scientific">Phycomyces blakesleeanus (strain ATCC 8743b / DSM 1359 / FGSC 10004 / NBRC 33097 / NRRL 1555)</name>
    <dbReference type="NCBI Taxonomy" id="763407"/>
    <lineage>
        <taxon>Eukaryota</taxon>
        <taxon>Fungi</taxon>
        <taxon>Fungi incertae sedis</taxon>
        <taxon>Mucoromycota</taxon>
        <taxon>Mucoromycotina</taxon>
        <taxon>Mucoromycetes</taxon>
        <taxon>Mucorales</taxon>
        <taxon>Phycomycetaceae</taxon>
        <taxon>Phycomyces</taxon>
    </lineage>
</organism>